<dbReference type="OrthoDB" id="3501153at2759"/>
<evidence type="ECO:0000256" key="1">
    <source>
        <dbReference type="SAM" id="MobiDB-lite"/>
    </source>
</evidence>
<dbReference type="PANTHER" id="PTHR35896">
    <property type="entry name" value="IG-LIKE DOMAIN-CONTAINING PROTEIN"/>
    <property type="match status" value="1"/>
</dbReference>
<reference evidence="2 3" key="1">
    <citation type="submission" date="2015-06" db="EMBL/GenBank/DDBJ databases">
        <title>Draft genome of the ant-associated black yeast Phialophora attae CBS 131958.</title>
        <authorList>
            <person name="Moreno L.F."/>
            <person name="Stielow B.J."/>
            <person name="de Hoog S."/>
            <person name="Vicente V.A."/>
            <person name="Weiss V.A."/>
            <person name="de Vries M."/>
            <person name="Cruz L.M."/>
            <person name="Souza E.M."/>
        </authorList>
    </citation>
    <scope>NUCLEOTIDE SEQUENCE [LARGE SCALE GENOMIC DNA]</scope>
    <source>
        <strain evidence="2 3">CBS 131958</strain>
    </source>
</reference>
<feature type="region of interest" description="Disordered" evidence="1">
    <location>
        <begin position="1"/>
        <end position="24"/>
    </location>
</feature>
<evidence type="ECO:0000313" key="2">
    <source>
        <dbReference type="EMBL" id="KPI45794.1"/>
    </source>
</evidence>
<accession>A0A0N1P3M3</accession>
<organism evidence="2 3">
    <name type="scientific">Cyphellophora attinorum</name>
    <dbReference type="NCBI Taxonomy" id="1664694"/>
    <lineage>
        <taxon>Eukaryota</taxon>
        <taxon>Fungi</taxon>
        <taxon>Dikarya</taxon>
        <taxon>Ascomycota</taxon>
        <taxon>Pezizomycotina</taxon>
        <taxon>Eurotiomycetes</taxon>
        <taxon>Chaetothyriomycetidae</taxon>
        <taxon>Chaetothyriales</taxon>
        <taxon>Cyphellophoraceae</taxon>
        <taxon>Cyphellophora</taxon>
    </lineage>
</organism>
<dbReference type="GeneID" id="28741310"/>
<proteinExistence type="predicted"/>
<dbReference type="AlphaFoldDB" id="A0A0N1P3M3"/>
<feature type="compositionally biased region" description="Basic and acidic residues" evidence="1">
    <location>
        <begin position="8"/>
        <end position="17"/>
    </location>
</feature>
<dbReference type="Proteomes" id="UP000038010">
    <property type="component" value="Unassembled WGS sequence"/>
</dbReference>
<keyword evidence="3" id="KW-1185">Reference proteome</keyword>
<dbReference type="RefSeq" id="XP_018005757.1">
    <property type="nucleotide sequence ID" value="XM_018149441.1"/>
</dbReference>
<gene>
    <name evidence="2" type="ORF">AB675_894</name>
</gene>
<dbReference type="InterPro" id="IPR053008">
    <property type="entry name" value="Phomopsin_biosynth_assoc"/>
</dbReference>
<comment type="caution">
    <text evidence="2">The sequence shown here is derived from an EMBL/GenBank/DDBJ whole genome shotgun (WGS) entry which is preliminary data.</text>
</comment>
<dbReference type="STRING" id="1664694.A0A0N1P3M3"/>
<sequence>MAMDGEPEFSRKSEHDSFSASDTLLPTKASSDDISYRDIGTHGFRHEPRQRLITILITVIITLVLTTLLRQVYHITTFSPSRIATNIHAAFYSDAARLNPRYHCGNSSTEAISLGCIFDLSVVGYIPAPCFNPALNQRFLDFGWKFYEDQNGTIEVSVERLAASAGTLEPFWAPHGYHITHCALAWERMHLAMKEEGTGPLTSHLLELEHTKHCGMMIELRDDLYSLNSQITPLLNTC</sequence>
<dbReference type="VEuPathDB" id="FungiDB:AB675_894"/>
<dbReference type="EMBL" id="LFJN01000001">
    <property type="protein sequence ID" value="KPI45794.1"/>
    <property type="molecule type" value="Genomic_DNA"/>
</dbReference>
<name>A0A0N1P3M3_9EURO</name>
<dbReference type="PANTHER" id="PTHR35896:SF3">
    <property type="entry name" value="MAJOR FACILITATOR SUPERFAMILY TRANSPORTER"/>
    <property type="match status" value="1"/>
</dbReference>
<evidence type="ECO:0000313" key="3">
    <source>
        <dbReference type="Proteomes" id="UP000038010"/>
    </source>
</evidence>
<protein>
    <submittedName>
        <fullName evidence="2">Uncharacterized protein</fullName>
    </submittedName>
</protein>